<dbReference type="EMBL" id="KZ303492">
    <property type="protein sequence ID" value="PIA17916.1"/>
    <property type="molecule type" value="Genomic_DNA"/>
</dbReference>
<protein>
    <recommendedName>
        <fullName evidence="3">F-box domain-containing protein</fullName>
    </recommendedName>
</protein>
<evidence type="ECO:0008006" key="3">
    <source>
        <dbReference type="Google" id="ProtNLM"/>
    </source>
</evidence>
<organism evidence="1 2">
    <name type="scientific">Coemansia reversa (strain ATCC 12441 / NRRL 1564)</name>
    <dbReference type="NCBI Taxonomy" id="763665"/>
    <lineage>
        <taxon>Eukaryota</taxon>
        <taxon>Fungi</taxon>
        <taxon>Fungi incertae sedis</taxon>
        <taxon>Zoopagomycota</taxon>
        <taxon>Kickxellomycotina</taxon>
        <taxon>Kickxellomycetes</taxon>
        <taxon>Kickxellales</taxon>
        <taxon>Kickxellaceae</taxon>
        <taxon>Coemansia</taxon>
    </lineage>
</organism>
<evidence type="ECO:0000313" key="2">
    <source>
        <dbReference type="Proteomes" id="UP000242474"/>
    </source>
</evidence>
<proteinExistence type="predicted"/>
<dbReference type="Proteomes" id="UP000242474">
    <property type="component" value="Unassembled WGS sequence"/>
</dbReference>
<dbReference type="OrthoDB" id="5599886at2759"/>
<name>A0A2G5BFW8_COERN</name>
<dbReference type="AlphaFoldDB" id="A0A2G5BFW8"/>
<gene>
    <name evidence="1" type="ORF">COEREDRAFT_85793</name>
</gene>
<evidence type="ECO:0000313" key="1">
    <source>
        <dbReference type="EMBL" id="PIA17916.1"/>
    </source>
</evidence>
<sequence>MLTVYDLPIDAIHRGFYFATGLAHSDLFEWSLALQLLKGSEALEFKLVDIPGKIYTNIDLIQRSGFLFDIQKLTISHHTIEKLICVQVRLMAEENISDTDYNQIIEVCSVAAKNMANQIPNIRDGIFDIGDNDNPIKYFVEFLFGHYNQQLKEIGYCGPVAFKDCPTFTNLTTLNINSEFYEKLPLLLAYAGTLRRKKLKFSLLKTLRLYNVSLKTEDIQSLSQLPLKTFCCCIYLPQAIADICRLIAGSLENITLEIDRIIVDNTSFTFTINMNKMFAREHGIVIVLCIIRCLLLGYPFSDIFWPNLTHLELEIDPEFVHIITAVSRIPDLIDIKILFCSESPVHNRRQTEFLDNFRQLYSKPSSSALQVLMISGKCEDLSLRLIMVQGLSKWYFPNLTTIEFGNHQNARLIA</sequence>
<keyword evidence="2" id="KW-1185">Reference proteome</keyword>
<accession>A0A2G5BFW8</accession>
<reference evidence="1 2" key="1">
    <citation type="journal article" date="2015" name="Genome Biol. Evol.">
        <title>Phylogenomic analyses indicate that early fungi evolved digesting cell walls of algal ancestors of land plants.</title>
        <authorList>
            <person name="Chang Y."/>
            <person name="Wang S."/>
            <person name="Sekimoto S."/>
            <person name="Aerts A.L."/>
            <person name="Choi C."/>
            <person name="Clum A."/>
            <person name="LaButti K.M."/>
            <person name="Lindquist E.A."/>
            <person name="Yee Ngan C."/>
            <person name="Ohm R.A."/>
            <person name="Salamov A.A."/>
            <person name="Grigoriev I.V."/>
            <person name="Spatafora J.W."/>
            <person name="Berbee M.L."/>
        </authorList>
    </citation>
    <scope>NUCLEOTIDE SEQUENCE [LARGE SCALE GENOMIC DNA]</scope>
    <source>
        <strain evidence="1 2">NRRL 1564</strain>
    </source>
</reference>